<dbReference type="RefSeq" id="WP_139236794.1">
    <property type="nucleotide sequence ID" value="NZ_FOTW01000039.1"/>
</dbReference>
<keyword evidence="2" id="KW-1185">Reference proteome</keyword>
<dbReference type="Proteomes" id="UP000199470">
    <property type="component" value="Unassembled WGS sequence"/>
</dbReference>
<dbReference type="OrthoDB" id="2451827at2"/>
<name>A0A1I4UAR7_9BURK</name>
<reference evidence="1 2" key="1">
    <citation type="submission" date="2016-10" db="EMBL/GenBank/DDBJ databases">
        <authorList>
            <person name="de Groot N.N."/>
        </authorList>
    </citation>
    <scope>NUCLEOTIDE SEQUENCE [LARGE SCALE GENOMIC DNA]</scope>
    <source>
        <strain evidence="1 2">ATCC 43154</strain>
    </source>
</reference>
<sequence>MSELNNFPFYERPDLSPYLVHLTKNTRAKDEFTAYDNLINILKEGSVWGSDKRGFIKGPNEAACFMDIPLTSLKYIINDKNCTVDDPRYEPYGVVITKKYAYEHGCRPVLYLSNQEMKDLQIPESEKWRVVRLDGVDGKSVNWVHEREWRCKGDFKLPPEPIAVLVENPNIAQRLQKRLFKSPKLYKSIPKSIIPLSVVCQGLPYLTL</sequence>
<organism evidence="1 2">
    <name type="scientific">Rugamonas rubra</name>
    <dbReference type="NCBI Taxonomy" id="758825"/>
    <lineage>
        <taxon>Bacteria</taxon>
        <taxon>Pseudomonadati</taxon>
        <taxon>Pseudomonadota</taxon>
        <taxon>Betaproteobacteria</taxon>
        <taxon>Burkholderiales</taxon>
        <taxon>Oxalobacteraceae</taxon>
        <taxon>Telluria group</taxon>
        <taxon>Rugamonas</taxon>
    </lineage>
</organism>
<evidence type="ECO:0008006" key="3">
    <source>
        <dbReference type="Google" id="ProtNLM"/>
    </source>
</evidence>
<proteinExistence type="predicted"/>
<evidence type="ECO:0000313" key="2">
    <source>
        <dbReference type="Proteomes" id="UP000199470"/>
    </source>
</evidence>
<evidence type="ECO:0000313" key="1">
    <source>
        <dbReference type="EMBL" id="SFM85931.1"/>
    </source>
</evidence>
<dbReference type="EMBL" id="FOTW01000039">
    <property type="protein sequence ID" value="SFM85931.1"/>
    <property type="molecule type" value="Genomic_DNA"/>
</dbReference>
<protein>
    <recommendedName>
        <fullName evidence="3">DUF2971 domain-containing protein</fullName>
    </recommendedName>
</protein>
<accession>A0A1I4UAR7</accession>
<gene>
    <name evidence="1" type="ORF">SAMN02982985_05566</name>
</gene>
<dbReference type="AlphaFoldDB" id="A0A1I4UAR7"/>